<evidence type="ECO:0000313" key="2">
    <source>
        <dbReference type="EMBL" id="GAJ08546.1"/>
    </source>
</evidence>
<reference evidence="2" key="1">
    <citation type="journal article" date="2014" name="Front. Microbiol.">
        <title>High frequency of phylogenetically diverse reductive dehalogenase-homologous genes in deep subseafloor sedimentary metagenomes.</title>
        <authorList>
            <person name="Kawai M."/>
            <person name="Futagami T."/>
            <person name="Toyoda A."/>
            <person name="Takaki Y."/>
            <person name="Nishi S."/>
            <person name="Hori S."/>
            <person name="Arai W."/>
            <person name="Tsubouchi T."/>
            <person name="Morono Y."/>
            <person name="Uchiyama I."/>
            <person name="Ito T."/>
            <person name="Fujiyama A."/>
            <person name="Inagaki F."/>
            <person name="Takami H."/>
        </authorList>
    </citation>
    <scope>NUCLEOTIDE SEQUENCE</scope>
    <source>
        <strain evidence="2">Expedition CK06-06</strain>
    </source>
</reference>
<keyword evidence="1" id="KW-0812">Transmembrane</keyword>
<feature type="non-terminal residue" evidence="2">
    <location>
        <position position="1"/>
    </location>
</feature>
<feature type="transmembrane region" description="Helical" evidence="1">
    <location>
        <begin position="12"/>
        <end position="36"/>
    </location>
</feature>
<dbReference type="AlphaFoldDB" id="X1V7L5"/>
<keyword evidence="1" id="KW-1133">Transmembrane helix</keyword>
<keyword evidence="1" id="KW-0472">Membrane</keyword>
<proteinExistence type="predicted"/>
<sequence>YEPPLRAQPLNAWIASGVVAAPAVLLALAAGVRVWVYHIVLANMTANPETCVITGPEAVPNTYTVEVPANTTANPTAIITSTPDAPLFVARVPAAAAGNITFYSDVLGAVTATITYVTK</sequence>
<accession>X1V7L5</accession>
<protein>
    <submittedName>
        <fullName evidence="2">Uncharacterized protein</fullName>
    </submittedName>
</protein>
<evidence type="ECO:0000256" key="1">
    <source>
        <dbReference type="SAM" id="Phobius"/>
    </source>
</evidence>
<gene>
    <name evidence="2" type="ORF">S12H4_52508</name>
</gene>
<comment type="caution">
    <text evidence="2">The sequence shown here is derived from an EMBL/GenBank/DDBJ whole genome shotgun (WGS) entry which is preliminary data.</text>
</comment>
<name>X1V7L5_9ZZZZ</name>
<dbReference type="EMBL" id="BARW01033327">
    <property type="protein sequence ID" value="GAJ08546.1"/>
    <property type="molecule type" value="Genomic_DNA"/>
</dbReference>
<organism evidence="2">
    <name type="scientific">marine sediment metagenome</name>
    <dbReference type="NCBI Taxonomy" id="412755"/>
    <lineage>
        <taxon>unclassified sequences</taxon>
        <taxon>metagenomes</taxon>
        <taxon>ecological metagenomes</taxon>
    </lineage>
</organism>